<accession>A0A6G0XEB1</accession>
<sequence length="214" mass="23566">MMAKCIFKDCAHTAHAGTSKCLFHRNRSQCDAPGCQNQAYARNRCVRHGAKKTCEVVGCEQNRRIGLYCSKHADANQKKRCVVEGCDKLPHARGKCVRHGGGRLCKTDGCTSHARFGLLCARHYQGLDTAPTAPVVVATVLPVLPSFDLSAPQLEKPDLLDWAILADLIRDDPVDATQDVSSPPLFWTNALGDMMGEPQKREDVEILDALFYVM</sequence>
<proteinExistence type="predicted"/>
<comment type="caution">
    <text evidence="1">The sequence shown here is derived from an EMBL/GenBank/DDBJ whole genome shotgun (WGS) entry which is preliminary data.</text>
</comment>
<name>A0A6G0XEB1_9STRA</name>
<evidence type="ECO:0000313" key="2">
    <source>
        <dbReference type="Proteomes" id="UP000481153"/>
    </source>
</evidence>
<dbReference type="AlphaFoldDB" id="A0A6G0XEB1"/>
<dbReference type="EMBL" id="VJMJ01000073">
    <property type="protein sequence ID" value="KAF0738544.1"/>
    <property type="molecule type" value="Genomic_DNA"/>
</dbReference>
<keyword evidence="2" id="KW-1185">Reference proteome</keyword>
<evidence type="ECO:0008006" key="3">
    <source>
        <dbReference type="Google" id="ProtNLM"/>
    </source>
</evidence>
<reference evidence="1 2" key="1">
    <citation type="submission" date="2019-07" db="EMBL/GenBank/DDBJ databases">
        <title>Genomics analysis of Aphanomyces spp. identifies a new class of oomycete effector associated with host adaptation.</title>
        <authorList>
            <person name="Gaulin E."/>
        </authorList>
    </citation>
    <scope>NUCLEOTIDE SEQUENCE [LARGE SCALE GENOMIC DNA]</scope>
    <source>
        <strain evidence="1 2">ATCC 201684</strain>
    </source>
</reference>
<dbReference type="PANTHER" id="PTHR31827">
    <property type="entry name" value="EMB|CAB89363.1"/>
    <property type="match status" value="1"/>
</dbReference>
<organism evidence="1 2">
    <name type="scientific">Aphanomyces euteiches</name>
    <dbReference type="NCBI Taxonomy" id="100861"/>
    <lineage>
        <taxon>Eukaryota</taxon>
        <taxon>Sar</taxon>
        <taxon>Stramenopiles</taxon>
        <taxon>Oomycota</taxon>
        <taxon>Saprolegniomycetes</taxon>
        <taxon>Saprolegniales</taxon>
        <taxon>Verrucalvaceae</taxon>
        <taxon>Aphanomyces</taxon>
    </lineage>
</organism>
<dbReference type="PANTHER" id="PTHR31827:SF1">
    <property type="entry name" value="EMB|CAB89363.1"/>
    <property type="match status" value="1"/>
</dbReference>
<dbReference type="Proteomes" id="UP000481153">
    <property type="component" value="Unassembled WGS sequence"/>
</dbReference>
<protein>
    <recommendedName>
        <fullName evidence="3">WRKY transcription factor 19</fullName>
    </recommendedName>
</protein>
<dbReference type="VEuPathDB" id="FungiDB:AeMF1_018918"/>
<gene>
    <name evidence="1" type="ORF">Ae201684_005656</name>
</gene>
<evidence type="ECO:0000313" key="1">
    <source>
        <dbReference type="EMBL" id="KAF0738544.1"/>
    </source>
</evidence>